<accession>A0A0A9DM95</accession>
<dbReference type="AlphaFoldDB" id="A0A0A9DM95"/>
<reference evidence="2" key="2">
    <citation type="journal article" date="2015" name="Data Brief">
        <title>Shoot transcriptome of the giant reed, Arundo donax.</title>
        <authorList>
            <person name="Barrero R.A."/>
            <person name="Guerrero F.D."/>
            <person name="Moolhuijzen P."/>
            <person name="Goolsby J.A."/>
            <person name="Tidwell J."/>
            <person name="Bellgard S.E."/>
            <person name="Bellgard M.I."/>
        </authorList>
    </citation>
    <scope>NUCLEOTIDE SEQUENCE</scope>
    <source>
        <tissue evidence="2">Shoot tissue taken approximately 20 cm above the soil surface</tissue>
    </source>
</reference>
<name>A0A0A9DM95_ARUDO</name>
<organism evidence="2">
    <name type="scientific">Arundo donax</name>
    <name type="common">Giant reed</name>
    <name type="synonym">Donax arundinaceus</name>
    <dbReference type="NCBI Taxonomy" id="35708"/>
    <lineage>
        <taxon>Eukaryota</taxon>
        <taxon>Viridiplantae</taxon>
        <taxon>Streptophyta</taxon>
        <taxon>Embryophyta</taxon>
        <taxon>Tracheophyta</taxon>
        <taxon>Spermatophyta</taxon>
        <taxon>Magnoliopsida</taxon>
        <taxon>Liliopsida</taxon>
        <taxon>Poales</taxon>
        <taxon>Poaceae</taxon>
        <taxon>PACMAD clade</taxon>
        <taxon>Arundinoideae</taxon>
        <taxon>Arundineae</taxon>
        <taxon>Arundo</taxon>
    </lineage>
</organism>
<dbReference type="EMBL" id="GBRH01208216">
    <property type="protein sequence ID" value="JAD89679.1"/>
    <property type="molecule type" value="Transcribed_RNA"/>
</dbReference>
<proteinExistence type="predicted"/>
<evidence type="ECO:0000256" key="1">
    <source>
        <dbReference type="SAM" id="MobiDB-lite"/>
    </source>
</evidence>
<evidence type="ECO:0000313" key="2">
    <source>
        <dbReference type="EMBL" id="JAD89679.1"/>
    </source>
</evidence>
<feature type="region of interest" description="Disordered" evidence="1">
    <location>
        <begin position="54"/>
        <end position="82"/>
    </location>
</feature>
<reference evidence="2" key="1">
    <citation type="submission" date="2014-09" db="EMBL/GenBank/DDBJ databases">
        <authorList>
            <person name="Magalhaes I.L.F."/>
            <person name="Oliveira U."/>
            <person name="Santos F.R."/>
            <person name="Vidigal T.H.D.A."/>
            <person name="Brescovit A.D."/>
            <person name="Santos A.J."/>
        </authorList>
    </citation>
    <scope>NUCLEOTIDE SEQUENCE</scope>
    <source>
        <tissue evidence="2">Shoot tissue taken approximately 20 cm above the soil surface</tissue>
    </source>
</reference>
<sequence length="82" mass="8648">MEIPPGFCLLLRVKGTSSSASEASTIAVFFFFFPSSRDSAVLFLEATESLGRGWEGRAASPTPDALSEGFSAENLGRGGTKK</sequence>
<protein>
    <submittedName>
        <fullName evidence="2">Uncharacterized protein</fullName>
    </submittedName>
</protein>